<dbReference type="AlphaFoldDB" id="A0A1X7KDV1"/>
<dbReference type="EMBL" id="FXAT01000003">
    <property type="protein sequence ID" value="SMG39103.1"/>
    <property type="molecule type" value="Genomic_DNA"/>
</dbReference>
<feature type="transmembrane region" description="Helical" evidence="1">
    <location>
        <begin position="116"/>
        <end position="134"/>
    </location>
</feature>
<evidence type="ECO:0000313" key="3">
    <source>
        <dbReference type="Proteomes" id="UP000193228"/>
    </source>
</evidence>
<dbReference type="PANTHER" id="PTHR40590">
    <property type="entry name" value="CYTOPLASMIC PROTEIN-RELATED"/>
    <property type="match status" value="1"/>
</dbReference>
<keyword evidence="3" id="KW-1185">Reference proteome</keyword>
<feature type="transmembrane region" description="Helical" evidence="1">
    <location>
        <begin position="35"/>
        <end position="60"/>
    </location>
</feature>
<dbReference type="InterPro" id="IPR002816">
    <property type="entry name" value="TraB/PrgY/GumN_fam"/>
</dbReference>
<evidence type="ECO:0008006" key="4">
    <source>
        <dbReference type="Google" id="ProtNLM"/>
    </source>
</evidence>
<dbReference type="InterPro" id="IPR047111">
    <property type="entry name" value="YbaP-like"/>
</dbReference>
<keyword evidence="1" id="KW-0812">Transmembrane</keyword>
<accession>A0A1X7KDV1</accession>
<evidence type="ECO:0000313" key="2">
    <source>
        <dbReference type="EMBL" id="SMG39103.1"/>
    </source>
</evidence>
<gene>
    <name evidence="2" type="ORF">SAMN06265784_103634</name>
</gene>
<dbReference type="CDD" id="cd14789">
    <property type="entry name" value="Tiki"/>
    <property type="match status" value="1"/>
</dbReference>
<name>A0A1X7KDV1_9BURK</name>
<proteinExistence type="predicted"/>
<feature type="transmembrane region" description="Helical" evidence="1">
    <location>
        <begin position="66"/>
        <end position="95"/>
    </location>
</feature>
<organism evidence="2 3">
    <name type="scientific">Paraburkholderia susongensis</name>
    <dbReference type="NCBI Taxonomy" id="1515439"/>
    <lineage>
        <taxon>Bacteria</taxon>
        <taxon>Pseudomonadati</taxon>
        <taxon>Pseudomonadota</taxon>
        <taxon>Betaproteobacteria</taxon>
        <taxon>Burkholderiales</taxon>
        <taxon>Burkholderiaceae</taxon>
        <taxon>Paraburkholderia</taxon>
    </lineage>
</organism>
<reference evidence="3" key="1">
    <citation type="submission" date="2017-04" db="EMBL/GenBank/DDBJ databases">
        <authorList>
            <person name="Varghese N."/>
            <person name="Submissions S."/>
        </authorList>
    </citation>
    <scope>NUCLEOTIDE SEQUENCE [LARGE SCALE GENOMIC DNA]</scope>
    <source>
        <strain evidence="3">LMG 29540</strain>
    </source>
</reference>
<dbReference type="PANTHER" id="PTHR40590:SF1">
    <property type="entry name" value="CYTOPLASMIC PROTEIN"/>
    <property type="match status" value="1"/>
</dbReference>
<evidence type="ECO:0000256" key="1">
    <source>
        <dbReference type="SAM" id="Phobius"/>
    </source>
</evidence>
<dbReference type="Proteomes" id="UP000193228">
    <property type="component" value="Unassembled WGS sequence"/>
</dbReference>
<dbReference type="Pfam" id="PF01963">
    <property type="entry name" value="TraB_PrgY_gumN"/>
    <property type="match status" value="1"/>
</dbReference>
<dbReference type="STRING" id="1515439.SAMN06265784_103634"/>
<keyword evidence="1" id="KW-1133">Transmembrane helix</keyword>
<protein>
    <recommendedName>
        <fullName evidence="4">TraB family protein</fullName>
    </recommendedName>
</protein>
<dbReference type="RefSeq" id="WP_338047366.1">
    <property type="nucleotide sequence ID" value="NZ_FXAT01000003.1"/>
</dbReference>
<keyword evidence="1" id="KW-0472">Membrane</keyword>
<sequence>MPDAVAARRLARRLREGGRAAAFARRRGARAQNGAALFGAFPGVFFGVFGVLAGACVGVFGIFGALAGACVGVFGIFEALAGACVSVFGLFGALARRCAGVLGALVDALSRASLRAFFPAFFPLSCALYLGAAAPNLAYAAGAAANAPAQAGRPAVAVPGASPPPSVAPPAVPGTTASGPVRVQPARMPFYVATRGTTTIYVLGTLHVGDPADYPAGQPFRAPILAALAASPTLALELSPDELLVSQDDVSKYGVCKRDCLPGLLPEPLWHKLALRLHGNPAALDAIKKMRPWLASLVVETYDSLSAGLQTEYGTEAQLQNVYLKTRGKIVGLETLAQQMRAFTGLTLAQQREMLAQDLVQTPAQNVDDVRALHRLWQVGDADAIAAWQAAKSEKLARDKRISNSIDNRTVYERNRRFVTRMLLLAAPNKPLFVAIGALHLGGPKGVLQLLRQHGFVVEPG</sequence>